<feature type="region of interest" description="Disordered" evidence="1">
    <location>
        <begin position="144"/>
        <end position="223"/>
    </location>
</feature>
<dbReference type="EMBL" id="CAJVCH010528655">
    <property type="protein sequence ID" value="CAG7823175.1"/>
    <property type="molecule type" value="Genomic_DNA"/>
</dbReference>
<protein>
    <recommendedName>
        <fullName evidence="2">PCI domain-containing protein</fullName>
    </recommendedName>
</protein>
<organism evidence="3 4">
    <name type="scientific">Allacma fusca</name>
    <dbReference type="NCBI Taxonomy" id="39272"/>
    <lineage>
        <taxon>Eukaryota</taxon>
        <taxon>Metazoa</taxon>
        <taxon>Ecdysozoa</taxon>
        <taxon>Arthropoda</taxon>
        <taxon>Hexapoda</taxon>
        <taxon>Collembola</taxon>
        <taxon>Symphypleona</taxon>
        <taxon>Sminthuridae</taxon>
        <taxon>Allacma</taxon>
    </lineage>
</organism>
<comment type="caution">
    <text evidence="3">The sequence shown here is derived from an EMBL/GenBank/DDBJ whole genome shotgun (WGS) entry which is preliminary data.</text>
</comment>
<feature type="compositionally biased region" description="Polar residues" evidence="1">
    <location>
        <begin position="144"/>
        <end position="155"/>
    </location>
</feature>
<reference evidence="3" key="1">
    <citation type="submission" date="2021-06" db="EMBL/GenBank/DDBJ databases">
        <authorList>
            <person name="Hodson N. C."/>
            <person name="Mongue J. A."/>
            <person name="Jaron S. K."/>
        </authorList>
    </citation>
    <scope>NUCLEOTIDE SEQUENCE</scope>
</reference>
<feature type="compositionally biased region" description="Polar residues" evidence="1">
    <location>
        <begin position="102"/>
        <end position="115"/>
    </location>
</feature>
<proteinExistence type="predicted"/>
<feature type="region of interest" description="Disordered" evidence="1">
    <location>
        <begin position="76"/>
        <end position="126"/>
    </location>
</feature>
<dbReference type="PANTHER" id="PTHR12436">
    <property type="entry name" value="80 KDA MCM3-ASSOCIATED PROTEIN"/>
    <property type="match status" value="1"/>
</dbReference>
<dbReference type="InterPro" id="IPR045107">
    <property type="entry name" value="SAC3/GANP/THP3"/>
</dbReference>
<feature type="region of interest" description="Disordered" evidence="1">
    <location>
        <begin position="301"/>
        <end position="449"/>
    </location>
</feature>
<dbReference type="GO" id="GO:0005634">
    <property type="term" value="C:nucleus"/>
    <property type="evidence" value="ECO:0007669"/>
    <property type="project" value="TreeGrafter"/>
</dbReference>
<feature type="compositionally biased region" description="Pro residues" evidence="1">
    <location>
        <begin position="84"/>
        <end position="98"/>
    </location>
</feature>
<evidence type="ECO:0000313" key="3">
    <source>
        <dbReference type="EMBL" id="CAG7823175.1"/>
    </source>
</evidence>
<feature type="compositionally biased region" description="Basic residues" evidence="1">
    <location>
        <begin position="377"/>
        <end position="391"/>
    </location>
</feature>
<evidence type="ECO:0000256" key="1">
    <source>
        <dbReference type="SAM" id="MobiDB-lite"/>
    </source>
</evidence>
<feature type="domain" description="PCI" evidence="2">
    <location>
        <begin position="624"/>
        <end position="792"/>
    </location>
</feature>
<dbReference type="Proteomes" id="UP000708208">
    <property type="component" value="Unassembled WGS sequence"/>
</dbReference>
<feature type="compositionally biased region" description="Low complexity" evidence="1">
    <location>
        <begin position="162"/>
        <end position="175"/>
    </location>
</feature>
<feature type="compositionally biased region" description="Polar residues" evidence="1">
    <location>
        <begin position="202"/>
        <end position="221"/>
    </location>
</feature>
<dbReference type="InterPro" id="IPR000717">
    <property type="entry name" value="PCI_dom"/>
</dbReference>
<dbReference type="AlphaFoldDB" id="A0A8J2LJ82"/>
<dbReference type="Pfam" id="PF03399">
    <property type="entry name" value="SAC3_GANP"/>
    <property type="match status" value="1"/>
</dbReference>
<feature type="compositionally biased region" description="Low complexity" evidence="1">
    <location>
        <begin position="183"/>
        <end position="194"/>
    </location>
</feature>
<name>A0A8J2LJ82_9HEXA</name>
<feature type="compositionally biased region" description="Low complexity" evidence="1">
    <location>
        <begin position="116"/>
        <end position="126"/>
    </location>
</feature>
<gene>
    <name evidence="3" type="ORF">AFUS01_LOCUS33405</name>
</gene>
<dbReference type="PANTHER" id="PTHR12436:SF4">
    <property type="entry name" value="LEUKOCYTE RECEPTOR CLUSTER MEMBER 8"/>
    <property type="match status" value="1"/>
</dbReference>
<feature type="compositionally biased region" description="Polar residues" evidence="1">
    <location>
        <begin position="434"/>
        <end position="449"/>
    </location>
</feature>
<dbReference type="PROSITE" id="PS50250">
    <property type="entry name" value="PCI"/>
    <property type="match status" value="1"/>
</dbReference>
<feature type="compositionally biased region" description="Low complexity" evidence="1">
    <location>
        <begin position="392"/>
        <end position="409"/>
    </location>
</feature>
<sequence length="792" mass="87746">MNTSIEDNKAAEAARKLASSTNTYSCNAQLPGAHAWSMPYGFNPYVPPPMFSSYNQYATFGSIGFQGMSFSNDATVQSQAIPQMTPPPPPILQPPPVIPAANSLTKSNTNKNFHASTDSQSGSSSSSFSAYGYNINQFNKPQNQYKQYQSPSVATGSAYPWSSQSSTSSSQSQQSETKNSMIGNSSSGQNQSSQVQARPKSENSNNISQTQQNVREPSKANTDAAFQKWPPSLQLYVDRCFSLCANDVDKDRVEIILKGKITRAASEGILQTKDWTLEPLPMMTDGRASLLPFAPALQGKIQVSQKKPVENGKGINDQSRGRGGGRGRGRGRGADPDASRASSPRKEKIGRKKPSRGVGGRGARTRFRCRSSSPSRFRSRSSSKSRSRSRRSSGSSRSSSSGSDASYSHRLQKRRKRELYVDSSSSSPDRDRCQGSQELSSSKTLGTKLNQKLIAKARRALKNKLKKANKSNEKNAKTPHIYSEFGQMRVEEECISNDRMNARAARFAKENASKPSKVKAGTMRSRLGGFVGDGKGVPWAIDTNPANNKTEEETWELSRVVGTCTDLEKRYLRLTTAPDAASIRPIKILKKSLELVKSKWKQNQDYFYACDQLKSIRQDLTVQRIRNDFTSQLGQLYKSVPEACANKVEFTGYRILYYIFTANTLDLGSVMASLSPSDRENECIRHALNLRSAWALGNYSKFFKLYGSSPKMSGYLIDWFANRERKYALKVILKSYRPHVSTDFVKEQLGFTLDSDWQNFLTTTQLESSVVYVAGSNRQKINAKESSTKMGT</sequence>
<accession>A0A8J2LJ82</accession>
<evidence type="ECO:0000259" key="2">
    <source>
        <dbReference type="PROSITE" id="PS50250"/>
    </source>
</evidence>
<dbReference type="OrthoDB" id="199574at2759"/>
<evidence type="ECO:0000313" key="4">
    <source>
        <dbReference type="Proteomes" id="UP000708208"/>
    </source>
</evidence>
<keyword evidence="4" id="KW-1185">Reference proteome</keyword>
<dbReference type="InterPro" id="IPR005062">
    <property type="entry name" value="SAC3/GANP/THP3_conserved"/>
</dbReference>